<proteinExistence type="inferred from homology"/>
<dbReference type="InterPro" id="IPR003703">
    <property type="entry name" value="Acyl_CoA_thio"/>
</dbReference>
<dbReference type="RefSeq" id="XP_014174833.1">
    <property type="nucleotide sequence ID" value="XM_014319358.1"/>
</dbReference>
<feature type="domain" description="Acyl-CoA thioesterase-like N-terminal HotDog" evidence="3">
    <location>
        <begin position="59"/>
        <end position="134"/>
    </location>
</feature>
<dbReference type="CDD" id="cd03445">
    <property type="entry name" value="Thioesterase_II_repeat2"/>
    <property type="match status" value="1"/>
</dbReference>
<name>F0X8P0_GROCL</name>
<evidence type="ECO:0000313" key="5">
    <source>
        <dbReference type="Proteomes" id="UP000007796"/>
    </source>
</evidence>
<dbReference type="InterPro" id="IPR042171">
    <property type="entry name" value="Acyl-CoA_hotdog"/>
</dbReference>
<dbReference type="GO" id="GO:0047617">
    <property type="term" value="F:fatty acyl-CoA hydrolase activity"/>
    <property type="evidence" value="ECO:0007669"/>
    <property type="project" value="InterPro"/>
</dbReference>
<dbReference type="HOGENOM" id="CLU_051867_1_0_1"/>
<accession>F0X8P0</accession>
<keyword evidence="5" id="KW-1185">Reference proteome</keyword>
<dbReference type="Pfam" id="PF13622">
    <property type="entry name" value="4HBT_3"/>
    <property type="match status" value="1"/>
</dbReference>
<dbReference type="GO" id="GO:0005782">
    <property type="term" value="C:peroxisomal matrix"/>
    <property type="evidence" value="ECO:0007669"/>
    <property type="project" value="TreeGrafter"/>
</dbReference>
<evidence type="ECO:0000313" key="4">
    <source>
        <dbReference type="EMBL" id="EFX05351.1"/>
    </source>
</evidence>
<dbReference type="eggNOG" id="KOG3016">
    <property type="taxonomic scope" value="Eukaryota"/>
</dbReference>
<gene>
    <name evidence="4" type="ORF">CMQ_3420</name>
</gene>
<comment type="similarity">
    <text evidence="1">Belongs to the C/M/P thioester hydrolase family.</text>
</comment>
<dbReference type="PANTHER" id="PTHR11066:SF64">
    <property type="entry name" value="ACYL-COA THIOESTERASE (AFU_ORTHOLOGUE AFUA_1G12060)"/>
    <property type="match status" value="1"/>
</dbReference>
<dbReference type="STRING" id="655863.F0X8P0"/>
<keyword evidence="2" id="KW-0378">Hydrolase</keyword>
<dbReference type="Proteomes" id="UP000007796">
    <property type="component" value="Unassembled WGS sequence"/>
</dbReference>
<evidence type="ECO:0000256" key="1">
    <source>
        <dbReference type="ARBA" id="ARBA00006538"/>
    </source>
</evidence>
<dbReference type="SUPFAM" id="SSF54637">
    <property type="entry name" value="Thioesterase/thiol ester dehydrase-isomerase"/>
    <property type="match status" value="2"/>
</dbReference>
<dbReference type="GO" id="GO:0009062">
    <property type="term" value="P:fatty acid catabolic process"/>
    <property type="evidence" value="ECO:0007669"/>
    <property type="project" value="TreeGrafter"/>
</dbReference>
<organism evidence="5">
    <name type="scientific">Grosmannia clavigera (strain kw1407 / UAMH 11150)</name>
    <name type="common">Blue stain fungus</name>
    <name type="synonym">Graphiocladiella clavigera</name>
    <dbReference type="NCBI Taxonomy" id="655863"/>
    <lineage>
        <taxon>Eukaryota</taxon>
        <taxon>Fungi</taxon>
        <taxon>Dikarya</taxon>
        <taxon>Ascomycota</taxon>
        <taxon>Pezizomycotina</taxon>
        <taxon>Sordariomycetes</taxon>
        <taxon>Sordariomycetidae</taxon>
        <taxon>Ophiostomatales</taxon>
        <taxon>Ophiostomataceae</taxon>
        <taxon>Leptographium</taxon>
    </lineage>
</organism>
<dbReference type="GeneID" id="25976519"/>
<dbReference type="AlphaFoldDB" id="F0X8P0"/>
<dbReference type="InterPro" id="IPR029069">
    <property type="entry name" value="HotDog_dom_sf"/>
</dbReference>
<dbReference type="OrthoDB" id="68328at2759"/>
<sequence>MASSDQHHRRLAFQEAMELLPLSTADGGRRFMSRRGAWLPGLDLEELRSSFGSGQFRAHDAAFGGHVYSQSVLAVCKTVGEEDGGKENGASPGLHTIHGYFTSKGKHDRPFVYNVTVMTRGRSFVTARVDARQPLQPSAVLFGKPFPLADANMPLGPVCFMAVVSFVQPQPHSLGQDRQEPPVQKRFASILETRLPSRWDPSPPVDMNVILAVMGRRDIVGTFPIADMKKVEMGPYNEGRPLHEQRELILYRLLAPLPHETAVEADSHVLVHAYTADRNGLLMAANNLNFALNEKVASLSNTFVVHTNVESAVMAYHDGHGAGDDLGHWWVQEVCFPRAAAGRAIVMNKIWSPSGVHVATEYQDGICTAHEEAGLNASWKL</sequence>
<dbReference type="Gene3D" id="2.40.160.210">
    <property type="entry name" value="Acyl-CoA thioesterase, double hotdog domain"/>
    <property type="match status" value="1"/>
</dbReference>
<reference evidence="4 5" key="1">
    <citation type="journal article" date="2011" name="Proc. Natl. Acad. Sci. U.S.A.">
        <title>Genome and transcriptome analyses of the mountain pine beetle-fungal symbiont Grosmannia clavigera, a lodgepole pine pathogen.</title>
        <authorList>
            <person name="DiGuistini S."/>
            <person name="Wang Y."/>
            <person name="Liao N.Y."/>
            <person name="Taylor G."/>
            <person name="Tanguay P."/>
            <person name="Feau N."/>
            <person name="Henrissat B."/>
            <person name="Chan S.K."/>
            <person name="Hesse-Orce U."/>
            <person name="Alamouti S.M."/>
            <person name="Tsui C.K.M."/>
            <person name="Docking R.T."/>
            <person name="Levasseur A."/>
            <person name="Haridas S."/>
            <person name="Robertson G."/>
            <person name="Birol I."/>
            <person name="Holt R.A."/>
            <person name="Marra M.A."/>
            <person name="Hamelin R.C."/>
            <person name="Hirst M."/>
            <person name="Jones S.J.M."/>
            <person name="Bohlmann J."/>
            <person name="Breuil C."/>
        </authorList>
    </citation>
    <scope>NUCLEOTIDE SEQUENCE [LARGE SCALE GENOMIC DNA]</scope>
    <source>
        <strain evidence="5">kw1407 / UAMH 11150</strain>
    </source>
</reference>
<dbReference type="EMBL" id="GL629735">
    <property type="protein sequence ID" value="EFX05351.1"/>
    <property type="molecule type" value="Genomic_DNA"/>
</dbReference>
<dbReference type="PANTHER" id="PTHR11066">
    <property type="entry name" value="ACYL-COA THIOESTERASE"/>
    <property type="match status" value="1"/>
</dbReference>
<dbReference type="GO" id="GO:0006637">
    <property type="term" value="P:acyl-CoA metabolic process"/>
    <property type="evidence" value="ECO:0007669"/>
    <property type="project" value="InterPro"/>
</dbReference>
<evidence type="ECO:0000256" key="2">
    <source>
        <dbReference type="ARBA" id="ARBA00022801"/>
    </source>
</evidence>
<dbReference type="InParanoid" id="F0X8P0"/>
<protein>
    <submittedName>
        <fullName evidence="4">Acyl-thioesterase</fullName>
    </submittedName>
</protein>
<dbReference type="InterPro" id="IPR049449">
    <property type="entry name" value="TesB_ACOT8-like_N"/>
</dbReference>
<evidence type="ECO:0000259" key="3">
    <source>
        <dbReference type="Pfam" id="PF13622"/>
    </source>
</evidence>